<accession>D2MMG2</accession>
<protein>
    <submittedName>
        <fullName evidence="1">Uncharacterized protein</fullName>
    </submittedName>
</protein>
<name>D2MMG2_9FIRM</name>
<gene>
    <name evidence="1" type="ORF">HMPREF9013_0940</name>
</gene>
<dbReference type="Proteomes" id="UP000005017">
    <property type="component" value="Unassembled WGS sequence"/>
</dbReference>
<proteinExistence type="predicted"/>
<keyword evidence="2" id="KW-1185">Reference proteome</keyword>
<evidence type="ECO:0000313" key="1">
    <source>
        <dbReference type="EMBL" id="EFC06238.1"/>
    </source>
</evidence>
<evidence type="ECO:0000313" key="2">
    <source>
        <dbReference type="Proteomes" id="UP000005017"/>
    </source>
</evidence>
<reference evidence="2" key="1">
    <citation type="submission" date="2009-12" db="EMBL/GenBank/DDBJ databases">
        <title>Sequence of Clostridiales genomosp. BVAB3 str. UPII9-5.</title>
        <authorList>
            <person name="Madupu R."/>
            <person name="Durkin A.S."/>
            <person name="Torralba M."/>
            <person name="Methe B."/>
            <person name="Sutton G.G."/>
            <person name="Strausberg R.L."/>
            <person name="Nelson K.E."/>
        </authorList>
    </citation>
    <scope>NUCLEOTIDE SEQUENCE [LARGE SCALE GENOMIC DNA]</scope>
    <source>
        <strain evidence="2">W1219</strain>
    </source>
</reference>
<comment type="caution">
    <text evidence="1">The sequence shown here is derived from an EMBL/GenBank/DDBJ whole genome shotgun (WGS) entry which is preliminary data.</text>
</comment>
<organism evidence="1 2">
    <name type="scientific">Bulleidia extructa W1219</name>
    <dbReference type="NCBI Taxonomy" id="679192"/>
    <lineage>
        <taxon>Bacteria</taxon>
        <taxon>Bacillati</taxon>
        <taxon>Bacillota</taxon>
        <taxon>Erysipelotrichia</taxon>
        <taxon>Erysipelotrichales</taxon>
        <taxon>Erysipelotrichaceae</taxon>
        <taxon>Bulleidia</taxon>
    </lineage>
</organism>
<dbReference type="AlphaFoldDB" id="D2MMG2"/>
<dbReference type="EMBL" id="ADFR01000002">
    <property type="protein sequence ID" value="EFC06238.1"/>
    <property type="molecule type" value="Genomic_DNA"/>
</dbReference>
<sequence length="53" mass="6368">MVETLYRQIKCSHKKADCIMKKFENLNFEHRKMINYQLNTHKAKAIFIINLIG</sequence>